<dbReference type="Proteomes" id="UP001054889">
    <property type="component" value="Unassembled WGS sequence"/>
</dbReference>
<feature type="compositionally biased region" description="Polar residues" evidence="1">
    <location>
        <begin position="9"/>
        <end position="22"/>
    </location>
</feature>
<protein>
    <recommendedName>
        <fullName evidence="2">DUF7595 domain-containing protein</fullName>
    </recommendedName>
</protein>
<keyword evidence="4" id="KW-1185">Reference proteome</keyword>
<dbReference type="Pfam" id="PF24523">
    <property type="entry name" value="DUF7595"/>
    <property type="match status" value="1"/>
</dbReference>
<evidence type="ECO:0000259" key="2">
    <source>
        <dbReference type="Pfam" id="PF24523"/>
    </source>
</evidence>
<dbReference type="PANTHER" id="PTHR35828">
    <property type="entry name" value="OS08G0203800 PROTEIN-RELATED"/>
    <property type="match status" value="1"/>
</dbReference>
<dbReference type="EMBL" id="BQKI01000006">
    <property type="protein sequence ID" value="GJM96792.1"/>
    <property type="molecule type" value="Genomic_DNA"/>
</dbReference>
<comment type="caution">
    <text evidence="3">The sequence shown here is derived from an EMBL/GenBank/DDBJ whole genome shotgun (WGS) entry which is preliminary data.</text>
</comment>
<feature type="domain" description="DUF7595" evidence="2">
    <location>
        <begin position="46"/>
        <end position="131"/>
    </location>
</feature>
<proteinExistence type="predicted"/>
<reference evidence="3" key="1">
    <citation type="journal article" date="2018" name="DNA Res.">
        <title>Multiple hybrid de novo genome assembly of finger millet, an orphan allotetraploid crop.</title>
        <authorList>
            <person name="Hatakeyama M."/>
            <person name="Aluri S."/>
            <person name="Balachadran M.T."/>
            <person name="Sivarajan S.R."/>
            <person name="Patrignani A."/>
            <person name="Gruter S."/>
            <person name="Poveda L."/>
            <person name="Shimizu-Inatsugi R."/>
            <person name="Baeten J."/>
            <person name="Francoijs K.J."/>
            <person name="Nataraja K.N."/>
            <person name="Reddy Y.A.N."/>
            <person name="Phadnis S."/>
            <person name="Ravikumar R.L."/>
            <person name="Schlapbach R."/>
            <person name="Sreeman S.M."/>
            <person name="Shimizu K.K."/>
        </authorList>
    </citation>
    <scope>NUCLEOTIDE SEQUENCE</scope>
</reference>
<gene>
    <name evidence="3" type="primary">ga13658</name>
    <name evidence="3" type="ORF">PR202_ga13658</name>
</gene>
<name>A0AAV5CFA1_ELECO</name>
<evidence type="ECO:0000256" key="1">
    <source>
        <dbReference type="SAM" id="MobiDB-lite"/>
    </source>
</evidence>
<evidence type="ECO:0000313" key="3">
    <source>
        <dbReference type="EMBL" id="GJM96792.1"/>
    </source>
</evidence>
<feature type="region of interest" description="Disordered" evidence="1">
    <location>
        <begin position="1"/>
        <end position="26"/>
    </location>
</feature>
<reference evidence="3" key="2">
    <citation type="submission" date="2021-12" db="EMBL/GenBank/DDBJ databases">
        <title>Resequencing data analysis of finger millet.</title>
        <authorList>
            <person name="Hatakeyama M."/>
            <person name="Aluri S."/>
            <person name="Balachadran M.T."/>
            <person name="Sivarajan S.R."/>
            <person name="Poveda L."/>
            <person name="Shimizu-Inatsugi R."/>
            <person name="Schlapbach R."/>
            <person name="Sreeman S.M."/>
            <person name="Shimizu K.K."/>
        </authorList>
    </citation>
    <scope>NUCLEOTIDE SEQUENCE</scope>
</reference>
<sequence>MSCHANVAPSPSRTRLRQTQCNEPAKQPGSCVRALIKGESIQELAHSLRDRGIIALDVGTARARLIELPPNCLRCVRKTQQQEENNKGLFLTALGDGRRLGLLVPEYLPISMWTTSEAAGRWTRQVVIQTARHRSERSGLGGPVLGARGDQLGIGRTENISSFDPTLFLGLSCVFEDWHKQPSTQISSFDPALFLGLSYVFEDWQKQSTTQISSFDTALFLGLSYVFEDWQKQPIIQISSFDSALFLDWHKQPSTQISSFDPVLFLGLSYVFKDWQKQPSTQISSFDPILFLDLSYVFED</sequence>
<accession>A0AAV5CFA1</accession>
<evidence type="ECO:0000313" key="4">
    <source>
        <dbReference type="Proteomes" id="UP001054889"/>
    </source>
</evidence>
<dbReference type="AlphaFoldDB" id="A0AAV5CFA1"/>
<organism evidence="3 4">
    <name type="scientific">Eleusine coracana subsp. coracana</name>
    <dbReference type="NCBI Taxonomy" id="191504"/>
    <lineage>
        <taxon>Eukaryota</taxon>
        <taxon>Viridiplantae</taxon>
        <taxon>Streptophyta</taxon>
        <taxon>Embryophyta</taxon>
        <taxon>Tracheophyta</taxon>
        <taxon>Spermatophyta</taxon>
        <taxon>Magnoliopsida</taxon>
        <taxon>Liliopsida</taxon>
        <taxon>Poales</taxon>
        <taxon>Poaceae</taxon>
        <taxon>PACMAD clade</taxon>
        <taxon>Chloridoideae</taxon>
        <taxon>Cynodonteae</taxon>
        <taxon>Eleusininae</taxon>
        <taxon>Eleusine</taxon>
    </lineage>
</organism>
<dbReference type="InterPro" id="IPR056016">
    <property type="entry name" value="DUF7595"/>
</dbReference>